<dbReference type="Pfam" id="PF02417">
    <property type="entry name" value="Chromate_transp"/>
    <property type="match status" value="1"/>
</dbReference>
<dbReference type="EMBL" id="WNKS01000003">
    <property type="protein sequence ID" value="MTV30588.1"/>
    <property type="molecule type" value="Genomic_DNA"/>
</dbReference>
<proteinExistence type="inferred from homology"/>
<accession>A0A6N8DJU6</accession>
<dbReference type="PANTHER" id="PTHR43663:SF1">
    <property type="entry name" value="CHROMATE TRANSPORTER"/>
    <property type="match status" value="1"/>
</dbReference>
<feature type="transmembrane region" description="Helical" evidence="7">
    <location>
        <begin position="111"/>
        <end position="130"/>
    </location>
</feature>
<keyword evidence="8" id="KW-0732">Signal</keyword>
<feature type="chain" id="PRO_5026682655" evidence="8">
    <location>
        <begin position="26"/>
        <end position="178"/>
    </location>
</feature>
<keyword evidence="5 7" id="KW-1133">Transmembrane helix</keyword>
<evidence type="ECO:0000256" key="6">
    <source>
        <dbReference type="ARBA" id="ARBA00023136"/>
    </source>
</evidence>
<keyword evidence="6 7" id="KW-0472">Membrane</keyword>
<dbReference type="InterPro" id="IPR052518">
    <property type="entry name" value="CHR_Transporter"/>
</dbReference>
<keyword evidence="4 7" id="KW-0812">Transmembrane</keyword>
<sequence>MNELAPRIFLRFAGLSLLAVGGAAAVLPEANRQLVEGEHWSTSQRFAEIFAIAQVAPGPNVIVFPLFGWELAGWSGFLAATLGILGPSSILALALARTLRRNAQAPWLKRLKAALIPLAVGLMAANGYLLARAADATALAAAITFAAAGFVVYSSRSPLWAMAAGAFLAVAAGRFGWM</sequence>
<evidence type="ECO:0000256" key="2">
    <source>
        <dbReference type="ARBA" id="ARBA00005262"/>
    </source>
</evidence>
<evidence type="ECO:0000313" key="9">
    <source>
        <dbReference type="EMBL" id="MTV30588.1"/>
    </source>
</evidence>
<evidence type="ECO:0000256" key="8">
    <source>
        <dbReference type="SAM" id="SignalP"/>
    </source>
</evidence>
<feature type="transmembrane region" description="Helical" evidence="7">
    <location>
        <begin position="160"/>
        <end position="177"/>
    </location>
</feature>
<keyword evidence="3" id="KW-1003">Cell membrane</keyword>
<comment type="subcellular location">
    <subcellularLocation>
        <location evidence="1">Cell membrane</location>
        <topology evidence="1">Multi-pass membrane protein</topology>
    </subcellularLocation>
</comment>
<comment type="similarity">
    <text evidence="2">Belongs to the chromate ion transporter (CHR) (TC 2.A.51) family.</text>
</comment>
<dbReference type="PANTHER" id="PTHR43663">
    <property type="entry name" value="CHROMATE TRANSPORT PROTEIN-RELATED"/>
    <property type="match status" value="1"/>
</dbReference>
<evidence type="ECO:0000256" key="7">
    <source>
        <dbReference type="SAM" id="Phobius"/>
    </source>
</evidence>
<dbReference type="InterPro" id="IPR003370">
    <property type="entry name" value="Chromate_transpt"/>
</dbReference>
<evidence type="ECO:0000256" key="5">
    <source>
        <dbReference type="ARBA" id="ARBA00022989"/>
    </source>
</evidence>
<dbReference type="GO" id="GO:0015109">
    <property type="term" value="F:chromate transmembrane transporter activity"/>
    <property type="evidence" value="ECO:0007669"/>
    <property type="project" value="InterPro"/>
</dbReference>
<dbReference type="OrthoDB" id="556585at2"/>
<dbReference type="GO" id="GO:0005886">
    <property type="term" value="C:plasma membrane"/>
    <property type="evidence" value="ECO:0007669"/>
    <property type="project" value="UniProtKB-SubCell"/>
</dbReference>
<evidence type="ECO:0000256" key="1">
    <source>
        <dbReference type="ARBA" id="ARBA00004651"/>
    </source>
</evidence>
<comment type="caution">
    <text evidence="9">The sequence shown here is derived from an EMBL/GenBank/DDBJ whole genome shotgun (WGS) entry which is preliminary data.</text>
</comment>
<feature type="transmembrane region" description="Helical" evidence="7">
    <location>
        <begin position="136"/>
        <end position="153"/>
    </location>
</feature>
<reference evidence="9 10" key="1">
    <citation type="submission" date="2019-11" db="EMBL/GenBank/DDBJ databases">
        <title>Whole-genome sequence of a Rhodoblastus acidophilus DSM 142.</title>
        <authorList>
            <person name="Kyndt J.A."/>
            <person name="Meyer T.E."/>
        </authorList>
    </citation>
    <scope>NUCLEOTIDE SEQUENCE [LARGE SCALE GENOMIC DNA]</scope>
    <source>
        <strain evidence="9 10">DSM 142</strain>
    </source>
</reference>
<dbReference type="RefSeq" id="WP_155445258.1">
    <property type="nucleotide sequence ID" value="NZ_JAOQNR010000003.1"/>
</dbReference>
<evidence type="ECO:0000313" key="10">
    <source>
        <dbReference type="Proteomes" id="UP000439113"/>
    </source>
</evidence>
<evidence type="ECO:0000256" key="3">
    <source>
        <dbReference type="ARBA" id="ARBA00022475"/>
    </source>
</evidence>
<evidence type="ECO:0000256" key="4">
    <source>
        <dbReference type="ARBA" id="ARBA00022692"/>
    </source>
</evidence>
<dbReference type="AlphaFoldDB" id="A0A6N8DJU6"/>
<gene>
    <name evidence="9" type="ORF">GJ654_06215</name>
</gene>
<protein>
    <submittedName>
        <fullName evidence="9">Chromate transporter</fullName>
    </submittedName>
</protein>
<feature type="signal peptide" evidence="8">
    <location>
        <begin position="1"/>
        <end position="25"/>
    </location>
</feature>
<organism evidence="9 10">
    <name type="scientific">Rhodoblastus acidophilus</name>
    <name type="common">Rhodopseudomonas acidophila</name>
    <dbReference type="NCBI Taxonomy" id="1074"/>
    <lineage>
        <taxon>Bacteria</taxon>
        <taxon>Pseudomonadati</taxon>
        <taxon>Pseudomonadota</taxon>
        <taxon>Alphaproteobacteria</taxon>
        <taxon>Hyphomicrobiales</taxon>
        <taxon>Rhodoblastaceae</taxon>
        <taxon>Rhodoblastus</taxon>
    </lineage>
</organism>
<name>A0A6N8DJU6_RHOAC</name>
<feature type="transmembrane region" description="Helical" evidence="7">
    <location>
        <begin position="74"/>
        <end position="99"/>
    </location>
</feature>
<dbReference type="Proteomes" id="UP000439113">
    <property type="component" value="Unassembled WGS sequence"/>
</dbReference>